<proteinExistence type="predicted"/>
<dbReference type="PANTHER" id="PTHR46211:SF14">
    <property type="entry name" value="GLYCEROPHOSPHODIESTER PHOSPHODIESTERASE"/>
    <property type="match status" value="1"/>
</dbReference>
<dbReference type="AlphaFoldDB" id="Q1ZBB1"/>
<organism evidence="2 3">
    <name type="scientific">Photobacterium profundum 3TCK</name>
    <dbReference type="NCBI Taxonomy" id="314280"/>
    <lineage>
        <taxon>Bacteria</taxon>
        <taxon>Pseudomonadati</taxon>
        <taxon>Pseudomonadota</taxon>
        <taxon>Gammaproteobacteria</taxon>
        <taxon>Vibrionales</taxon>
        <taxon>Vibrionaceae</taxon>
        <taxon>Photobacterium</taxon>
    </lineage>
</organism>
<dbReference type="PANTHER" id="PTHR46211">
    <property type="entry name" value="GLYCEROPHOSPHORYL DIESTER PHOSPHODIESTERASE"/>
    <property type="match status" value="1"/>
</dbReference>
<dbReference type="EMBL" id="AAPH01000001">
    <property type="protein sequence ID" value="EAS45231.1"/>
    <property type="molecule type" value="Genomic_DNA"/>
</dbReference>
<dbReference type="Proteomes" id="UP000003789">
    <property type="component" value="Unassembled WGS sequence"/>
</dbReference>
<dbReference type="GO" id="GO:0008081">
    <property type="term" value="F:phosphoric diester hydrolase activity"/>
    <property type="evidence" value="ECO:0007669"/>
    <property type="project" value="InterPro"/>
</dbReference>
<reference evidence="2 3" key="1">
    <citation type="submission" date="2006-03" db="EMBL/GenBank/DDBJ databases">
        <authorList>
            <person name="Bartlett D.H."/>
            <person name="Valle G."/>
            <person name="Lauro F.M."/>
            <person name="Vezzi A."/>
            <person name="Simonato F."/>
            <person name="Eloe E."/>
            <person name="Vitulo N."/>
            <person name="Stratton T.K."/>
            <person name="D'angelo M."/>
            <person name="Ferriera S."/>
            <person name="Johnson J."/>
            <person name="Kravitz S."/>
            <person name="Beeson K."/>
            <person name="Sutton G."/>
            <person name="Rogers Y."/>
            <person name="Friedman R."/>
            <person name="Frazier M."/>
            <person name="Venter J.C."/>
        </authorList>
    </citation>
    <scope>NUCLEOTIDE SEQUENCE [LARGE SCALE GENOMIC DNA]</scope>
    <source>
        <strain evidence="2 3">3TCK</strain>
    </source>
</reference>
<dbReference type="Gene3D" id="3.20.20.190">
    <property type="entry name" value="Phosphatidylinositol (PI) phosphodiesterase"/>
    <property type="match status" value="2"/>
</dbReference>
<dbReference type="CDD" id="cd08556">
    <property type="entry name" value="GDPD"/>
    <property type="match status" value="1"/>
</dbReference>
<dbReference type="CDD" id="cd08566">
    <property type="entry name" value="GDPD_AtGDE_like"/>
    <property type="match status" value="1"/>
</dbReference>
<evidence type="ECO:0000313" key="2">
    <source>
        <dbReference type="EMBL" id="EAS45231.1"/>
    </source>
</evidence>
<dbReference type="GO" id="GO:0006629">
    <property type="term" value="P:lipid metabolic process"/>
    <property type="evidence" value="ECO:0007669"/>
    <property type="project" value="InterPro"/>
</dbReference>
<dbReference type="InterPro" id="IPR030395">
    <property type="entry name" value="GP_PDE_dom"/>
</dbReference>
<feature type="domain" description="GP-PDE" evidence="1">
    <location>
        <begin position="255"/>
        <end position="485"/>
    </location>
</feature>
<name>Q1ZBB1_9GAMM</name>
<protein>
    <recommendedName>
        <fullName evidence="1">GP-PDE domain-containing protein</fullName>
    </recommendedName>
</protein>
<accession>Q1ZBB1</accession>
<dbReference type="InterPro" id="IPR017946">
    <property type="entry name" value="PLC-like_Pdiesterase_TIM-brl"/>
</dbReference>
<comment type="caution">
    <text evidence="2">The sequence shown here is derived from an EMBL/GenBank/DDBJ whole genome shotgun (WGS) entry which is preliminary data.</text>
</comment>
<dbReference type="SUPFAM" id="SSF51695">
    <property type="entry name" value="PLC-like phosphodiesterases"/>
    <property type="match status" value="2"/>
</dbReference>
<sequence>MLRKQRLEKLVDRARFQPLCIAHRGASGHKLENTLEAFSYAAKLNADMWEIDVRLTADGVCVVSHDDNLLHTAGINVDISAINYQELQTYTLNNGETVPTFQVVLDLAITTNCGLYIELKGEGAGIEILKILASTDYDNIAIGSFVPEWVAELEHAKSPYPLSVLVRVGDDPFKLARKAKADMIHLCWERASDTPHKLLTEELLATAKQHSLPIIIWHEERSTEIQKLMAMPVIGICSDLPELISGYHPDKRNPIELVLHRGANNVAPENTLASTEIGYRMGASVIELDINTSADNQLMVIHDTTADRTTNLVGPISQLTANQLLQCDASSWFDPSFSQQNVCLFSDFLHIATQFDQSLYVELKEANIDQVLAEVVSHNALSRCFFWSFNNSYIKDIESRYPTAQLMKRRQDFTDLQSLITDGAPTIIEYDYLIDDLSEFSTCRDHGIKVMLRYPGHCLTTSEELIALYPDMVNIDHPFAFSNAYKEWLKKQESTL</sequence>
<gene>
    <name evidence="2" type="ORF">P3TCK_02621</name>
</gene>
<evidence type="ECO:0000313" key="3">
    <source>
        <dbReference type="Proteomes" id="UP000003789"/>
    </source>
</evidence>
<dbReference type="Pfam" id="PF03009">
    <property type="entry name" value="GDPD"/>
    <property type="match status" value="2"/>
</dbReference>
<dbReference type="HOGENOM" id="CLU_554085_0_0_6"/>
<evidence type="ECO:0000259" key="1">
    <source>
        <dbReference type="PROSITE" id="PS51704"/>
    </source>
</evidence>
<feature type="domain" description="GP-PDE" evidence="1">
    <location>
        <begin position="18"/>
        <end position="248"/>
    </location>
</feature>
<dbReference type="PROSITE" id="PS51704">
    <property type="entry name" value="GP_PDE"/>
    <property type="match status" value="2"/>
</dbReference>
<dbReference type="RefSeq" id="WP_006228533.1">
    <property type="nucleotide sequence ID" value="NZ_CH724134.1"/>
</dbReference>